<evidence type="ECO:0000256" key="5">
    <source>
        <dbReference type="SAM" id="MobiDB-lite"/>
    </source>
</evidence>
<evidence type="ECO:0000259" key="7">
    <source>
        <dbReference type="Pfam" id="PF13649"/>
    </source>
</evidence>
<dbReference type="InterPro" id="IPR023753">
    <property type="entry name" value="FAD/NAD-binding_dom"/>
</dbReference>
<dbReference type="PANTHER" id="PTHR43735:SF3">
    <property type="entry name" value="FERROPTOSIS SUPPRESSOR PROTEIN 1"/>
    <property type="match status" value="1"/>
</dbReference>
<organism evidence="8 9">
    <name type="scientific">Bondarzewia mesenterica</name>
    <dbReference type="NCBI Taxonomy" id="1095465"/>
    <lineage>
        <taxon>Eukaryota</taxon>
        <taxon>Fungi</taxon>
        <taxon>Dikarya</taxon>
        <taxon>Basidiomycota</taxon>
        <taxon>Agaricomycotina</taxon>
        <taxon>Agaricomycetes</taxon>
        <taxon>Russulales</taxon>
        <taxon>Bondarzewiaceae</taxon>
        <taxon>Bondarzewia</taxon>
    </lineage>
</organism>
<feature type="region of interest" description="Disordered" evidence="5">
    <location>
        <begin position="789"/>
        <end position="813"/>
    </location>
</feature>
<sequence>MSKRNDDRKNVVVVGGGGAGAYIARALSVKLDASKYALTLVTARAYAIHLPAAIRLTTTSEGKLEDTVLIPYDKLLVDGNGDIKFAKVVKIDDHREGGEIALSSGESLHYDVLILAPGSHWDGPLNFPDGKEEIFKHISDWRQKIQKAKGIVLGGGGAVGIEYAGEIKDYWPKKPVTIVQGASQLLNATYPDKYRKRIEKDVVVRGVNVVFNDYVDDFQQSGPIVTRGGRPLDGDLVIPTHGNRPATEFVSSLGSDVLNERGQIKVKTTLQLRSFSYIFAAGDAIEWDEQKQLAKYAKHGDVVVANVLSYLAHTAPSAEYKGNPELIVITNGKNAGVAYFGFLWGIVLGNWFSKMVKSKSLMIDMSRKAYGTGATRLPNFDTISHAQPRSDRVHIGVPFFPSTNMNPTSAYPESSTQNYSESRYSIATTSSLTNASFEGRRGPARPDKKNQFTYKNGRKYHAYGPEKAPYPMSYDREVIDMSVLDHFLVSACTYTISRHTVLYFMDYRDIVDHHVRTKLHHTPTVMDAIETPRRVLDLGCGTGIWSIEAARAWPETEFVGFDLVNIQISLSCLEPSVARRISWQHGNFLSTKLPFEDDSFDHVHIIGIARGVPENKWSSLFEEIHRVLEPDGSVEISEEDIIFPVLPRWFTEPLHAKAQCSSTIQPANGSIHVSIPSPSPLSSPSSQPPHEHALLELLFNSVYESRFINMKPTAPLMPLPEPLAPSQSIESRLERRSSSLARPETPPLTPPSLQSAASSLSLPTSSFSSFSTNNGSDLSMYMSLSLVSDDDDGPDTPTVAHTAATGKSPPKPKMREVDLFGSHRDSASWLSADVDGTKLDSALSRRSSFQKPNLENFSERTRAMSLYRAYIGVLACKEEMWTELKMLRTARLELLSDLGWEKTTSEDQTMEEQDARERFEELFALFESDILTRVSFWYSLTELGYALPRREPLNKSELLEEERMRNAIMDSRAAASEDDFDVPCRILRVFAGFKAYEGEEESFLVDGVE</sequence>
<feature type="region of interest" description="Disordered" evidence="5">
    <location>
        <begin position="714"/>
        <end position="768"/>
    </location>
</feature>
<dbReference type="InterPro" id="IPR036188">
    <property type="entry name" value="FAD/NAD-bd_sf"/>
</dbReference>
<dbReference type="AlphaFoldDB" id="A0A4S4LL56"/>
<dbReference type="InterPro" id="IPR041698">
    <property type="entry name" value="Methyltransf_25"/>
</dbReference>
<keyword evidence="3" id="KW-0274">FAD</keyword>
<comment type="caution">
    <text evidence="8">The sequence shown here is derived from an EMBL/GenBank/DDBJ whole genome shotgun (WGS) entry which is preliminary data.</text>
</comment>
<dbReference type="EMBL" id="SGPL01000416">
    <property type="protein sequence ID" value="THH12799.1"/>
    <property type="molecule type" value="Genomic_DNA"/>
</dbReference>
<evidence type="ECO:0008006" key="10">
    <source>
        <dbReference type="Google" id="ProtNLM"/>
    </source>
</evidence>
<proteinExistence type="inferred from homology"/>
<dbReference type="SUPFAM" id="SSF53335">
    <property type="entry name" value="S-adenosyl-L-methionine-dependent methyltransferases"/>
    <property type="match status" value="1"/>
</dbReference>
<evidence type="ECO:0000259" key="6">
    <source>
        <dbReference type="Pfam" id="PF07992"/>
    </source>
</evidence>
<evidence type="ECO:0000313" key="9">
    <source>
        <dbReference type="Proteomes" id="UP000310158"/>
    </source>
</evidence>
<dbReference type="Proteomes" id="UP000310158">
    <property type="component" value="Unassembled WGS sequence"/>
</dbReference>
<evidence type="ECO:0000256" key="1">
    <source>
        <dbReference type="ARBA" id="ARBA00006442"/>
    </source>
</evidence>
<evidence type="ECO:0000256" key="2">
    <source>
        <dbReference type="ARBA" id="ARBA00022630"/>
    </source>
</evidence>
<evidence type="ECO:0000313" key="8">
    <source>
        <dbReference type="EMBL" id="THH12799.1"/>
    </source>
</evidence>
<feature type="domain" description="FAD/NAD(P)-binding" evidence="6">
    <location>
        <begin position="10"/>
        <end position="292"/>
    </location>
</feature>
<feature type="domain" description="Methyltransferase" evidence="7">
    <location>
        <begin position="535"/>
        <end position="632"/>
    </location>
</feature>
<dbReference type="Pfam" id="PF13649">
    <property type="entry name" value="Methyltransf_25"/>
    <property type="match status" value="1"/>
</dbReference>
<feature type="region of interest" description="Disordered" evidence="5">
    <location>
        <begin position="669"/>
        <end position="689"/>
    </location>
</feature>
<feature type="compositionally biased region" description="Low complexity" evidence="5">
    <location>
        <begin position="674"/>
        <end position="685"/>
    </location>
</feature>
<dbReference type="OrthoDB" id="202203at2759"/>
<comment type="similarity">
    <text evidence="1">Belongs to the FAD-dependent oxidoreductase family.</text>
</comment>
<dbReference type="SUPFAM" id="SSF51905">
    <property type="entry name" value="FAD/NAD(P)-binding domain"/>
    <property type="match status" value="1"/>
</dbReference>
<dbReference type="PANTHER" id="PTHR43735">
    <property type="entry name" value="APOPTOSIS-INDUCING FACTOR 1"/>
    <property type="match status" value="1"/>
</dbReference>
<dbReference type="InterPro" id="IPR029063">
    <property type="entry name" value="SAM-dependent_MTases_sf"/>
</dbReference>
<dbReference type="GO" id="GO:0005737">
    <property type="term" value="C:cytoplasm"/>
    <property type="evidence" value="ECO:0007669"/>
    <property type="project" value="TreeGrafter"/>
</dbReference>
<keyword evidence="9" id="KW-1185">Reference proteome</keyword>
<dbReference type="PRINTS" id="PR00411">
    <property type="entry name" value="PNDRDTASEI"/>
</dbReference>
<evidence type="ECO:0000256" key="4">
    <source>
        <dbReference type="ARBA" id="ARBA00023002"/>
    </source>
</evidence>
<dbReference type="CDD" id="cd02440">
    <property type="entry name" value="AdoMet_MTases"/>
    <property type="match status" value="1"/>
</dbReference>
<dbReference type="GO" id="GO:0050660">
    <property type="term" value="F:flavin adenine dinucleotide binding"/>
    <property type="evidence" value="ECO:0007669"/>
    <property type="project" value="TreeGrafter"/>
</dbReference>
<dbReference type="PRINTS" id="PR00368">
    <property type="entry name" value="FADPNR"/>
</dbReference>
<dbReference type="GO" id="GO:0004174">
    <property type="term" value="F:electron-transferring-flavoprotein dehydrogenase activity"/>
    <property type="evidence" value="ECO:0007669"/>
    <property type="project" value="TreeGrafter"/>
</dbReference>
<keyword evidence="4" id="KW-0560">Oxidoreductase</keyword>
<accession>A0A4S4LL56</accession>
<gene>
    <name evidence="8" type="ORF">EW146_g7352</name>
</gene>
<dbReference type="Gene3D" id="3.50.50.100">
    <property type="match status" value="1"/>
</dbReference>
<reference evidence="8 9" key="1">
    <citation type="submission" date="2019-02" db="EMBL/GenBank/DDBJ databases">
        <title>Genome sequencing of the rare red list fungi Bondarzewia mesenterica.</title>
        <authorList>
            <person name="Buettner E."/>
            <person name="Kellner H."/>
        </authorList>
    </citation>
    <scope>NUCLEOTIDE SEQUENCE [LARGE SCALE GENOMIC DNA]</scope>
    <source>
        <strain evidence="8 9">DSM 108281</strain>
    </source>
</reference>
<name>A0A4S4LL56_9AGAM</name>
<evidence type="ECO:0000256" key="3">
    <source>
        <dbReference type="ARBA" id="ARBA00022827"/>
    </source>
</evidence>
<dbReference type="Pfam" id="PF07992">
    <property type="entry name" value="Pyr_redox_2"/>
    <property type="match status" value="1"/>
</dbReference>
<feature type="compositionally biased region" description="Low complexity" evidence="5">
    <location>
        <begin position="751"/>
        <end position="768"/>
    </location>
</feature>
<protein>
    <recommendedName>
        <fullName evidence="10">FAD/NAD(P)-binding domain-containing protein</fullName>
    </recommendedName>
</protein>
<keyword evidence="2" id="KW-0285">Flavoprotein</keyword>
<dbReference type="Gene3D" id="3.40.50.150">
    <property type="entry name" value="Vaccinia Virus protein VP39"/>
    <property type="match status" value="1"/>
</dbReference>